<dbReference type="SMR" id="A0A1I7S5L3"/>
<dbReference type="Proteomes" id="UP000095284">
    <property type="component" value="Unplaced"/>
</dbReference>
<reference evidence="10" key="2">
    <citation type="submission" date="2020-09" db="EMBL/GenBank/DDBJ databases">
        <authorList>
            <person name="Kikuchi T."/>
        </authorList>
    </citation>
    <scope>NUCLEOTIDE SEQUENCE</scope>
    <source>
        <strain evidence="10">Ka4C1</strain>
    </source>
</reference>
<dbReference type="PROSITE" id="PS00139">
    <property type="entry name" value="THIOL_PROTEASE_CYS"/>
    <property type="match status" value="1"/>
</dbReference>
<dbReference type="PROSITE" id="PS00640">
    <property type="entry name" value="THIOL_PROTEASE_ASN"/>
    <property type="match status" value="1"/>
</dbReference>
<dbReference type="PROSITE" id="PS00639">
    <property type="entry name" value="THIOL_PROTEASE_HIS"/>
    <property type="match status" value="1"/>
</dbReference>
<dbReference type="InterPro" id="IPR025660">
    <property type="entry name" value="Pept_his_AS"/>
</dbReference>
<dbReference type="AlphaFoldDB" id="A0A1I7S5L3"/>
<feature type="signal peptide" evidence="7">
    <location>
        <begin position="1"/>
        <end position="17"/>
    </location>
</feature>
<name>A0A1I7S5L3_BURXY</name>
<evidence type="ECO:0000313" key="10">
    <source>
        <dbReference type="EMBL" id="CAD5232416.1"/>
    </source>
</evidence>
<dbReference type="EMBL" id="CAJFCV020000005">
    <property type="protein sequence ID" value="CAG9124833.1"/>
    <property type="molecule type" value="Genomic_DNA"/>
</dbReference>
<keyword evidence="12" id="KW-1185">Reference proteome</keyword>
<evidence type="ECO:0000313" key="13">
    <source>
        <dbReference type="WBParaSite" id="BXY_0829800.1"/>
    </source>
</evidence>
<dbReference type="InterPro" id="IPR038765">
    <property type="entry name" value="Papain-like_cys_pep_sf"/>
</dbReference>
<keyword evidence="6" id="KW-1015">Disulfide bond</keyword>
<dbReference type="InterPro" id="IPR013128">
    <property type="entry name" value="Peptidase_C1A"/>
</dbReference>
<evidence type="ECO:0000256" key="5">
    <source>
        <dbReference type="ARBA" id="ARBA00023145"/>
    </source>
</evidence>
<gene>
    <name evidence="10" type="ORF">BXYJ_LOCUS12507</name>
</gene>
<evidence type="ECO:0000256" key="7">
    <source>
        <dbReference type="SAM" id="SignalP"/>
    </source>
</evidence>
<proteinExistence type="inferred from homology"/>
<protein>
    <submittedName>
        <fullName evidence="10">(pine wood nematode) hypothetical protein</fullName>
    </submittedName>
</protein>
<reference evidence="13" key="1">
    <citation type="submission" date="2016-11" db="UniProtKB">
        <authorList>
            <consortium name="WormBaseParasite"/>
        </authorList>
    </citation>
    <scope>IDENTIFICATION</scope>
</reference>
<dbReference type="Pfam" id="PF08246">
    <property type="entry name" value="Inhibitor_I29"/>
    <property type="match status" value="1"/>
</dbReference>
<evidence type="ECO:0000256" key="3">
    <source>
        <dbReference type="ARBA" id="ARBA00022801"/>
    </source>
</evidence>
<dbReference type="InterPro" id="IPR000668">
    <property type="entry name" value="Peptidase_C1A_C"/>
</dbReference>
<dbReference type="GO" id="GO:0008234">
    <property type="term" value="F:cysteine-type peptidase activity"/>
    <property type="evidence" value="ECO:0007669"/>
    <property type="project" value="UniProtKB-KW"/>
</dbReference>
<keyword evidence="4" id="KW-0788">Thiol protease</keyword>
<feature type="domain" description="Cathepsin propeptide inhibitor" evidence="9">
    <location>
        <begin position="78"/>
        <end position="134"/>
    </location>
</feature>
<evidence type="ECO:0000256" key="2">
    <source>
        <dbReference type="ARBA" id="ARBA00022670"/>
    </source>
</evidence>
<dbReference type="SUPFAM" id="SSF54001">
    <property type="entry name" value="Cysteine proteinases"/>
    <property type="match status" value="1"/>
</dbReference>
<dbReference type="Proteomes" id="UP000582659">
    <property type="component" value="Unassembled WGS sequence"/>
</dbReference>
<evidence type="ECO:0000313" key="12">
    <source>
        <dbReference type="Proteomes" id="UP000659654"/>
    </source>
</evidence>
<feature type="domain" description="Peptidase C1A papain C-terminal" evidence="8">
    <location>
        <begin position="165"/>
        <end position="382"/>
    </location>
</feature>
<evidence type="ECO:0000256" key="1">
    <source>
        <dbReference type="ARBA" id="ARBA00008455"/>
    </source>
</evidence>
<organism evidence="11 13">
    <name type="scientific">Bursaphelenchus xylophilus</name>
    <name type="common">Pinewood nematode worm</name>
    <name type="synonym">Aphelenchoides xylophilus</name>
    <dbReference type="NCBI Taxonomy" id="6326"/>
    <lineage>
        <taxon>Eukaryota</taxon>
        <taxon>Metazoa</taxon>
        <taxon>Ecdysozoa</taxon>
        <taxon>Nematoda</taxon>
        <taxon>Chromadorea</taxon>
        <taxon>Rhabditida</taxon>
        <taxon>Tylenchina</taxon>
        <taxon>Tylenchomorpha</taxon>
        <taxon>Aphelenchoidea</taxon>
        <taxon>Aphelenchoididae</taxon>
        <taxon>Bursaphelenchus</taxon>
    </lineage>
</organism>
<dbReference type="SMART" id="SM00645">
    <property type="entry name" value="Pept_C1"/>
    <property type="match status" value="1"/>
</dbReference>
<dbReference type="Pfam" id="PF00112">
    <property type="entry name" value="Peptidase_C1"/>
    <property type="match status" value="1"/>
</dbReference>
<evidence type="ECO:0000313" key="11">
    <source>
        <dbReference type="Proteomes" id="UP000095284"/>
    </source>
</evidence>
<keyword evidence="5" id="KW-0865">Zymogen</keyword>
<evidence type="ECO:0000259" key="8">
    <source>
        <dbReference type="SMART" id="SM00645"/>
    </source>
</evidence>
<evidence type="ECO:0000259" key="9">
    <source>
        <dbReference type="SMART" id="SM00848"/>
    </source>
</evidence>
<dbReference type="WBParaSite" id="BXY_0829800.1">
    <property type="protein sequence ID" value="BXY_0829800.1"/>
    <property type="gene ID" value="BXY_0829800"/>
</dbReference>
<dbReference type="CDD" id="cd02248">
    <property type="entry name" value="Peptidase_C1A"/>
    <property type="match status" value="1"/>
</dbReference>
<dbReference type="Gene3D" id="3.90.70.10">
    <property type="entry name" value="Cysteine proteinases"/>
    <property type="match status" value="1"/>
</dbReference>
<keyword evidence="7" id="KW-0732">Signal</keyword>
<evidence type="ECO:0000256" key="4">
    <source>
        <dbReference type="ARBA" id="ARBA00022807"/>
    </source>
</evidence>
<dbReference type="PRINTS" id="PR00705">
    <property type="entry name" value="PAPAIN"/>
</dbReference>
<dbReference type="InterPro" id="IPR025661">
    <property type="entry name" value="Pept_asp_AS"/>
</dbReference>
<feature type="chain" id="PRO_5035359741" evidence="7">
    <location>
        <begin position="18"/>
        <end position="385"/>
    </location>
</feature>
<accession>A0A1I7S5L3</accession>
<dbReference type="Proteomes" id="UP000659654">
    <property type="component" value="Unassembled WGS sequence"/>
</dbReference>
<comment type="similarity">
    <text evidence="1">Belongs to the peptidase C1 family.</text>
</comment>
<keyword evidence="3" id="KW-0378">Hydrolase</keyword>
<dbReference type="InterPro" id="IPR000169">
    <property type="entry name" value="Pept_cys_AS"/>
</dbReference>
<dbReference type="InterPro" id="IPR013201">
    <property type="entry name" value="Prot_inhib_I29"/>
</dbReference>
<dbReference type="PANTHER" id="PTHR12411">
    <property type="entry name" value="CYSTEINE PROTEASE FAMILY C1-RELATED"/>
    <property type="match status" value="1"/>
</dbReference>
<dbReference type="SMART" id="SM00848">
    <property type="entry name" value="Inhibitor_I29"/>
    <property type="match status" value="1"/>
</dbReference>
<dbReference type="InterPro" id="IPR039417">
    <property type="entry name" value="Peptidase_C1A_papain-like"/>
</dbReference>
<dbReference type="GO" id="GO:0006508">
    <property type="term" value="P:proteolysis"/>
    <property type="evidence" value="ECO:0007669"/>
    <property type="project" value="UniProtKB-KW"/>
</dbReference>
<dbReference type="OrthoDB" id="10253408at2759"/>
<dbReference type="eggNOG" id="KOG1543">
    <property type="taxonomic scope" value="Eukaryota"/>
</dbReference>
<dbReference type="EMBL" id="CAJFDI010000005">
    <property type="protein sequence ID" value="CAD5232416.1"/>
    <property type="molecule type" value="Genomic_DNA"/>
</dbReference>
<sequence length="385" mass="43589">MKTLPFLFVFAIAVVSADFLDHSKLDDLFQKNKLDEFVNGLKGISERTRDTLRKAGSLRKKMTEQGSKSVDKEVFNEFFNFIVKFEKIYDNETHIEHHFGKFKDSLSRIEDLQKKMPLTKFGVTMFADLTPEEFIQKHTGVKAAEDVQKLRSRVSKTLRPKRSVYPTSWDWRDHNGVTSVKNQAQCGSCYAFAAVAAIESHFKIANNWDLDLSEQSAISCTYNVSAYRYNQGCNGGWSDTVIQYASDYGLPTEQQYPYVSGKDAQVSYCQALPVAVKPNYVFTIPPNNEENMALAIYTWKPMVSYIDASPLQYYQGGVLDAAEPASGWVINHAVLTVGYGEENGVPYWIIKNSWGPAWGEAGFVRIRRGTNCLDISHYNYGVNNN</sequence>
<keyword evidence="2" id="KW-0645">Protease</keyword>
<evidence type="ECO:0000256" key="6">
    <source>
        <dbReference type="ARBA" id="ARBA00023157"/>
    </source>
</evidence>